<gene>
    <name evidence="1" type="ORF">PEGY_LOCUS8681</name>
</gene>
<dbReference type="EMBL" id="CAJVRC010000890">
    <property type="protein sequence ID" value="CAG8907100.1"/>
    <property type="molecule type" value="Genomic_DNA"/>
</dbReference>
<protein>
    <submittedName>
        <fullName evidence="1">Uncharacterized protein</fullName>
    </submittedName>
</protein>
<keyword evidence="2" id="KW-1185">Reference proteome</keyword>
<sequence length="166" mass="19404">MECRGLWNLHINGKWYRFHRPRGRMSPPDDESILRTIKYLRDKPDNLEGWEPVPFPSPIHSNLDYVHTVDLDAGTFTISLWGELDGLLTPSETRMDLAKIHDTSSINYHVVRKPQYMFSEYICESNKTQAKQFKTFEMDFGIPTPMNELPGVVLYRPLFRLALSCR</sequence>
<accession>A0A9W4KI69</accession>
<dbReference type="AlphaFoldDB" id="A0A9W4KI69"/>
<reference evidence="1" key="1">
    <citation type="submission" date="2021-07" db="EMBL/GenBank/DDBJ databases">
        <authorList>
            <person name="Branca A.L. A."/>
        </authorList>
    </citation>
    <scope>NUCLEOTIDE SEQUENCE</scope>
</reference>
<organism evidence="1 2">
    <name type="scientific">Penicillium egyptiacum</name>
    <dbReference type="NCBI Taxonomy" id="1303716"/>
    <lineage>
        <taxon>Eukaryota</taxon>
        <taxon>Fungi</taxon>
        <taxon>Dikarya</taxon>
        <taxon>Ascomycota</taxon>
        <taxon>Pezizomycotina</taxon>
        <taxon>Eurotiomycetes</taxon>
        <taxon>Eurotiomycetidae</taxon>
        <taxon>Eurotiales</taxon>
        <taxon>Aspergillaceae</taxon>
        <taxon>Penicillium</taxon>
    </lineage>
</organism>
<comment type="caution">
    <text evidence="1">The sequence shown here is derived from an EMBL/GenBank/DDBJ whole genome shotgun (WGS) entry which is preliminary data.</text>
</comment>
<dbReference type="OrthoDB" id="4357748at2759"/>
<dbReference type="Proteomes" id="UP001154252">
    <property type="component" value="Unassembled WGS sequence"/>
</dbReference>
<proteinExistence type="predicted"/>
<name>A0A9W4KI69_9EURO</name>
<evidence type="ECO:0000313" key="1">
    <source>
        <dbReference type="EMBL" id="CAG8907100.1"/>
    </source>
</evidence>
<evidence type="ECO:0000313" key="2">
    <source>
        <dbReference type="Proteomes" id="UP001154252"/>
    </source>
</evidence>